<keyword evidence="2" id="KW-1185">Reference proteome</keyword>
<accession>A0AAV2QLY3</accession>
<dbReference type="EMBL" id="CAXKWB010007356">
    <property type="protein sequence ID" value="CAL4086742.1"/>
    <property type="molecule type" value="Genomic_DNA"/>
</dbReference>
<evidence type="ECO:0000313" key="1">
    <source>
        <dbReference type="EMBL" id="CAL4086742.1"/>
    </source>
</evidence>
<protein>
    <submittedName>
        <fullName evidence="1">Uncharacterized protein</fullName>
    </submittedName>
</protein>
<evidence type="ECO:0000313" key="2">
    <source>
        <dbReference type="Proteomes" id="UP001497623"/>
    </source>
</evidence>
<reference evidence="1 2" key="1">
    <citation type="submission" date="2024-05" db="EMBL/GenBank/DDBJ databases">
        <authorList>
            <person name="Wallberg A."/>
        </authorList>
    </citation>
    <scope>NUCLEOTIDE SEQUENCE [LARGE SCALE GENOMIC DNA]</scope>
</reference>
<dbReference type="AlphaFoldDB" id="A0AAV2QLY3"/>
<sequence>MPKFVLVLNVFPVWPYGTFNDHITVLFSDVVAVHFFERSMSYSGCIFMASPQSVLFGVLTGNISGQNASHNGYIYMVSLQCGFSCELQENFFVKSIFHKDCIEMASLLCVFFYALSSDLSEQNAYHIHCI</sequence>
<proteinExistence type="predicted"/>
<comment type="caution">
    <text evidence="1">The sequence shown here is derived from an EMBL/GenBank/DDBJ whole genome shotgun (WGS) entry which is preliminary data.</text>
</comment>
<dbReference type="Proteomes" id="UP001497623">
    <property type="component" value="Unassembled WGS sequence"/>
</dbReference>
<gene>
    <name evidence="1" type="ORF">MNOR_LOCUS13075</name>
</gene>
<organism evidence="1 2">
    <name type="scientific">Meganyctiphanes norvegica</name>
    <name type="common">Northern krill</name>
    <name type="synonym">Thysanopoda norvegica</name>
    <dbReference type="NCBI Taxonomy" id="48144"/>
    <lineage>
        <taxon>Eukaryota</taxon>
        <taxon>Metazoa</taxon>
        <taxon>Ecdysozoa</taxon>
        <taxon>Arthropoda</taxon>
        <taxon>Crustacea</taxon>
        <taxon>Multicrustacea</taxon>
        <taxon>Malacostraca</taxon>
        <taxon>Eumalacostraca</taxon>
        <taxon>Eucarida</taxon>
        <taxon>Euphausiacea</taxon>
        <taxon>Euphausiidae</taxon>
        <taxon>Meganyctiphanes</taxon>
    </lineage>
</organism>
<name>A0AAV2QLY3_MEGNR</name>
<feature type="non-terminal residue" evidence="1">
    <location>
        <position position="130"/>
    </location>
</feature>